<dbReference type="AlphaFoldDB" id="A0A1G6MFR2"/>
<evidence type="ECO:0000256" key="1">
    <source>
        <dbReference type="SAM" id="MobiDB-lite"/>
    </source>
</evidence>
<dbReference type="Proteomes" id="UP000182100">
    <property type="component" value="Unassembled WGS sequence"/>
</dbReference>
<organism evidence="2 3">
    <name type="scientific">Streptomyces prasinopilosus</name>
    <dbReference type="NCBI Taxonomy" id="67344"/>
    <lineage>
        <taxon>Bacteria</taxon>
        <taxon>Bacillati</taxon>
        <taxon>Actinomycetota</taxon>
        <taxon>Actinomycetes</taxon>
        <taxon>Kitasatosporales</taxon>
        <taxon>Streptomycetaceae</taxon>
        <taxon>Streptomyces</taxon>
    </lineage>
</organism>
<feature type="compositionally biased region" description="Polar residues" evidence="1">
    <location>
        <begin position="39"/>
        <end position="52"/>
    </location>
</feature>
<dbReference type="EMBL" id="FMZK01000002">
    <property type="protein sequence ID" value="SDC54084.1"/>
    <property type="molecule type" value="Genomic_DNA"/>
</dbReference>
<feature type="region of interest" description="Disordered" evidence="1">
    <location>
        <begin position="38"/>
        <end position="66"/>
    </location>
</feature>
<keyword evidence="3" id="KW-1185">Reference proteome</keyword>
<name>A0A1G6MFR2_9ACTN</name>
<accession>A0A1G6MFR2</accession>
<sequence>MLYRPHLVPGAHHRGRLPAALPLALVLTGLLLNGCGMTENDSTDSPGNTAGRSQEAAPGGLPDAGTATVDEAVSAVKEVSSEIYRFTGVPGKASEPGPGVSECAGKDPDMYFSVYHPWNFAPTKAADNEAAMENLKKKLNTGGWVTKQLYHDNSPNKSLNLIADNDTKKVSVWIVQYAKRETPSLGITVQSGCYRVPPGETIDHF</sequence>
<protein>
    <submittedName>
        <fullName evidence="2">Uncharacterized protein</fullName>
    </submittedName>
</protein>
<gene>
    <name evidence="2" type="ORF">SAMN05216505_102510</name>
</gene>
<proteinExistence type="predicted"/>
<evidence type="ECO:0000313" key="3">
    <source>
        <dbReference type="Proteomes" id="UP000182100"/>
    </source>
</evidence>
<dbReference type="STRING" id="67344.SAMN05216505_102510"/>
<evidence type="ECO:0000313" key="2">
    <source>
        <dbReference type="EMBL" id="SDC54084.1"/>
    </source>
</evidence>
<reference evidence="3" key="1">
    <citation type="submission" date="2016-10" db="EMBL/GenBank/DDBJ databases">
        <authorList>
            <person name="Varghese N."/>
            <person name="Submissions S."/>
        </authorList>
    </citation>
    <scope>NUCLEOTIDE SEQUENCE [LARGE SCALE GENOMIC DNA]</scope>
    <source>
        <strain evidence="3">CGMCC 4.3504</strain>
    </source>
</reference>